<evidence type="ECO:0000256" key="1">
    <source>
        <dbReference type="ARBA" id="ARBA00004903"/>
    </source>
</evidence>
<dbReference type="AlphaFoldDB" id="N6WB37"/>
<dbReference type="PANTHER" id="PTHR48069:SF3">
    <property type="entry name" value="DIHYDROFOLATE REDUCTASE"/>
    <property type="match status" value="1"/>
</dbReference>
<protein>
    <recommendedName>
        <fullName evidence="3">dihydrofolate reductase</fullName>
        <ecNumber evidence="3">1.5.1.3</ecNumber>
    </recommendedName>
</protein>
<evidence type="ECO:0000256" key="6">
    <source>
        <dbReference type="ARBA" id="ARBA00023002"/>
    </source>
</evidence>
<evidence type="ECO:0000313" key="9">
    <source>
        <dbReference type="Proteomes" id="UP000013015"/>
    </source>
</evidence>
<dbReference type="PRINTS" id="PR00070">
    <property type="entry name" value="DHFR"/>
</dbReference>
<dbReference type="UniPathway" id="UPA00077">
    <property type="reaction ID" value="UER00158"/>
</dbReference>
<accession>N6WB37</accession>
<comment type="similarity">
    <text evidence="2">Belongs to the dihydrofolate reductase family.</text>
</comment>
<comment type="caution">
    <text evidence="8">The sequence shown here is derived from an EMBL/GenBank/DDBJ whole genome shotgun (WGS) entry which is preliminary data.</text>
</comment>
<dbReference type="PANTHER" id="PTHR48069">
    <property type="entry name" value="DIHYDROFOLATE REDUCTASE"/>
    <property type="match status" value="1"/>
</dbReference>
<dbReference type="STRING" id="888050.HMPREF9004_1779"/>
<evidence type="ECO:0000256" key="4">
    <source>
        <dbReference type="ARBA" id="ARBA00022563"/>
    </source>
</evidence>
<evidence type="ECO:0000256" key="3">
    <source>
        <dbReference type="ARBA" id="ARBA00012856"/>
    </source>
</evidence>
<dbReference type="Gene3D" id="3.40.430.10">
    <property type="entry name" value="Dihydrofolate Reductase, subunit A"/>
    <property type="match status" value="1"/>
</dbReference>
<keyword evidence="6 8" id="KW-0560">Oxidoreductase</keyword>
<dbReference type="EMBL" id="AQHZ01000025">
    <property type="protein sequence ID" value="ENO17474.1"/>
    <property type="molecule type" value="Genomic_DNA"/>
</dbReference>
<reference evidence="8 9" key="1">
    <citation type="submission" date="2013-03" db="EMBL/GenBank/DDBJ databases">
        <title>Reference genome for the Human Microbiome Project.</title>
        <authorList>
            <person name="Aqrawi P."/>
            <person name="Ayvaz T."/>
            <person name="Bess C."/>
            <person name="Blankenburg K."/>
            <person name="Coyle M."/>
            <person name="Deng J."/>
            <person name="Forbes L."/>
            <person name="Fowler G."/>
            <person name="Francisco L."/>
            <person name="Fu Q."/>
            <person name="Gibbs R."/>
            <person name="Gross S."/>
            <person name="Gubbala S."/>
            <person name="Hale W."/>
            <person name="Hemphill L."/>
            <person name="Highlander S."/>
            <person name="Hirani K."/>
            <person name="Jackson L."/>
            <person name="Jakkamsetti A."/>
            <person name="Javaid M."/>
            <person name="Jayaseelan J.C."/>
            <person name="Jiang H."/>
            <person name="Joshi V."/>
            <person name="Korchina V."/>
            <person name="Kovar C."/>
            <person name="Lara F."/>
            <person name="Lee S."/>
            <person name="Liu Y."/>
            <person name="Mata R."/>
            <person name="Mathew T."/>
            <person name="Munidasa M."/>
            <person name="Muzny D."/>
            <person name="Nazareth L."/>
            <person name="Ngo R."/>
            <person name="Nguyen L."/>
            <person name="Nguyen N."/>
            <person name="Okwuonu G."/>
            <person name="Ongeri F."/>
            <person name="Palculict T."/>
            <person name="Patil S."/>
            <person name="Petrosino J."/>
            <person name="Pham C."/>
            <person name="Pham P."/>
            <person name="Pu L.-L."/>
            <person name="Qin X."/>
            <person name="Qu J."/>
            <person name="Reid J."/>
            <person name="Ross M."/>
            <person name="Ruth R."/>
            <person name="Saada N."/>
            <person name="San Lucas F."/>
            <person name="Santibanez J."/>
            <person name="Shang Y."/>
            <person name="Simmons D."/>
            <person name="Song X.-Z."/>
            <person name="Tang L.-Y."/>
            <person name="Thornton R."/>
            <person name="Warren J."/>
            <person name="Weissenberger G."/>
            <person name="Wilczek-Boney K."/>
            <person name="Worley K."/>
            <person name="Youmans B."/>
            <person name="Zhang J."/>
            <person name="Zhang L."/>
            <person name="Zhao Z."/>
            <person name="Zhou C."/>
            <person name="Zhu D."/>
            <person name="Zhu Y."/>
        </authorList>
    </citation>
    <scope>NUCLEOTIDE SEQUENCE [LARGE SCALE GENOMIC DNA]</scope>
    <source>
        <strain evidence="8 9">F0333</strain>
    </source>
</reference>
<name>N6WB37_9ACTO</name>
<evidence type="ECO:0000313" key="8">
    <source>
        <dbReference type="EMBL" id="ENO17474.1"/>
    </source>
</evidence>
<dbReference type="CDD" id="cd00209">
    <property type="entry name" value="DHFR"/>
    <property type="match status" value="1"/>
</dbReference>
<comment type="pathway">
    <text evidence="1">Cofactor biosynthesis; tetrahydrofolate biosynthesis; 5,6,7,8-tetrahydrofolate from 7,8-dihydrofolate: step 1/1.</text>
</comment>
<dbReference type="Proteomes" id="UP000013015">
    <property type="component" value="Unassembled WGS sequence"/>
</dbReference>
<dbReference type="GO" id="GO:0050661">
    <property type="term" value="F:NADP binding"/>
    <property type="evidence" value="ECO:0007669"/>
    <property type="project" value="InterPro"/>
</dbReference>
<organism evidence="8 9">
    <name type="scientific">Schaalia cardiffensis F0333</name>
    <dbReference type="NCBI Taxonomy" id="888050"/>
    <lineage>
        <taxon>Bacteria</taxon>
        <taxon>Bacillati</taxon>
        <taxon>Actinomycetota</taxon>
        <taxon>Actinomycetes</taxon>
        <taxon>Actinomycetales</taxon>
        <taxon>Actinomycetaceae</taxon>
        <taxon>Schaalia</taxon>
    </lineage>
</organism>
<dbReference type="GO" id="GO:0046655">
    <property type="term" value="P:folic acid metabolic process"/>
    <property type="evidence" value="ECO:0007669"/>
    <property type="project" value="TreeGrafter"/>
</dbReference>
<evidence type="ECO:0000256" key="5">
    <source>
        <dbReference type="ARBA" id="ARBA00022857"/>
    </source>
</evidence>
<dbReference type="HOGENOM" id="CLU_043966_5_0_11"/>
<dbReference type="RefSeq" id="WP_005964629.1">
    <property type="nucleotide sequence ID" value="NZ_CP040505.1"/>
</dbReference>
<dbReference type="InterPro" id="IPR012259">
    <property type="entry name" value="DHFR"/>
</dbReference>
<dbReference type="Pfam" id="PF00186">
    <property type="entry name" value="DHFR_1"/>
    <property type="match status" value="1"/>
</dbReference>
<dbReference type="PROSITE" id="PS51330">
    <property type="entry name" value="DHFR_2"/>
    <property type="match status" value="1"/>
</dbReference>
<dbReference type="eggNOG" id="COG0262">
    <property type="taxonomic scope" value="Bacteria"/>
</dbReference>
<gene>
    <name evidence="8" type="primary">folA</name>
    <name evidence="8" type="ORF">HMPREF9004_1779</name>
</gene>
<feature type="domain" description="DHFR" evidence="7">
    <location>
        <begin position="3"/>
        <end position="175"/>
    </location>
</feature>
<dbReference type="InterPro" id="IPR024072">
    <property type="entry name" value="DHFR-like_dom_sf"/>
</dbReference>
<keyword evidence="9" id="KW-1185">Reference proteome</keyword>
<keyword evidence="5" id="KW-0521">NADP</keyword>
<dbReference type="EC" id="1.5.1.3" evidence="3"/>
<evidence type="ECO:0000259" key="7">
    <source>
        <dbReference type="PROSITE" id="PS51330"/>
    </source>
</evidence>
<dbReference type="GO" id="GO:0005829">
    <property type="term" value="C:cytosol"/>
    <property type="evidence" value="ECO:0007669"/>
    <property type="project" value="TreeGrafter"/>
</dbReference>
<dbReference type="PATRIC" id="fig|888050.3.peg.1708"/>
<dbReference type="GO" id="GO:0046452">
    <property type="term" value="P:dihydrofolate metabolic process"/>
    <property type="evidence" value="ECO:0007669"/>
    <property type="project" value="TreeGrafter"/>
</dbReference>
<dbReference type="OrthoDB" id="9804315at2"/>
<proteinExistence type="inferred from homology"/>
<dbReference type="SUPFAM" id="SSF53597">
    <property type="entry name" value="Dihydrofolate reductase-like"/>
    <property type="match status" value="1"/>
</dbReference>
<dbReference type="GO" id="GO:0046654">
    <property type="term" value="P:tetrahydrofolate biosynthetic process"/>
    <property type="evidence" value="ECO:0007669"/>
    <property type="project" value="UniProtKB-UniPathway"/>
</dbReference>
<dbReference type="GO" id="GO:0006730">
    <property type="term" value="P:one-carbon metabolic process"/>
    <property type="evidence" value="ECO:0007669"/>
    <property type="project" value="UniProtKB-KW"/>
</dbReference>
<sequence length="176" mass="19186">MTILASIWAQDVKGVLGSGTDMLWRVPADFAHFKKSTLGCPIIMGRRSWMALGGALPGRTNIVITRSPDFEAPGALVAHSLGDALELAKRIAEAEGAHHVWITGGGDVYEQTMDLVDELVVTELDFDAAAAHPGAPLVKAPLIDEEVWGVDPKRSDEDWQAKSGDARWRVRTYVRR</sequence>
<dbReference type="GO" id="GO:0004146">
    <property type="term" value="F:dihydrofolate reductase activity"/>
    <property type="evidence" value="ECO:0007669"/>
    <property type="project" value="UniProtKB-EC"/>
</dbReference>
<keyword evidence="4" id="KW-0554">One-carbon metabolism</keyword>
<evidence type="ECO:0000256" key="2">
    <source>
        <dbReference type="ARBA" id="ARBA00009539"/>
    </source>
</evidence>
<dbReference type="InterPro" id="IPR001796">
    <property type="entry name" value="DHFR_dom"/>
</dbReference>